<proteinExistence type="predicted"/>
<organism evidence="2 3">
    <name type="scientific">Aromatoleum toluolicum</name>
    <dbReference type="NCBI Taxonomy" id="90060"/>
    <lineage>
        <taxon>Bacteria</taxon>
        <taxon>Pseudomonadati</taxon>
        <taxon>Pseudomonadota</taxon>
        <taxon>Betaproteobacteria</taxon>
        <taxon>Rhodocyclales</taxon>
        <taxon>Rhodocyclaceae</taxon>
        <taxon>Aromatoleum</taxon>
    </lineage>
</organism>
<dbReference type="EMBL" id="WTVS01000073">
    <property type="protein sequence ID" value="NMG00349.1"/>
    <property type="molecule type" value="Genomic_DNA"/>
</dbReference>
<reference evidence="2 3" key="1">
    <citation type="submission" date="2019-12" db="EMBL/GenBank/DDBJ databases">
        <title>Comparative genomics gives insights into the taxonomy of the Azoarcus-Aromatoleum group and reveals separate origins of nif in the plant-associated Azoarcus and non-plant-associated Aromatoleum sub-groups.</title>
        <authorList>
            <person name="Lafos M."/>
            <person name="Maluk M."/>
            <person name="Batista M."/>
            <person name="Junghare M."/>
            <person name="Carmona M."/>
            <person name="Faoro H."/>
            <person name="Cruz L.M."/>
            <person name="Battistoni F."/>
            <person name="De Souza E."/>
            <person name="Pedrosa F."/>
            <person name="Chen W.-M."/>
            <person name="Poole P.S."/>
            <person name="Dixon R.A."/>
            <person name="James E.K."/>
        </authorList>
    </citation>
    <scope>NUCLEOTIDE SEQUENCE [LARGE SCALE GENOMIC DNA]</scope>
    <source>
        <strain evidence="2 3">T</strain>
    </source>
</reference>
<feature type="chain" id="PRO_5047504996" evidence="1">
    <location>
        <begin position="26"/>
        <end position="461"/>
    </location>
</feature>
<dbReference type="Gene3D" id="2.50.20.10">
    <property type="entry name" value="Lipoprotein localisation LolA/LolB/LppX"/>
    <property type="match status" value="1"/>
</dbReference>
<keyword evidence="3" id="KW-1185">Reference proteome</keyword>
<dbReference type="Pfam" id="PF07044">
    <property type="entry name" value="DUF1329"/>
    <property type="match status" value="1"/>
</dbReference>
<dbReference type="CDD" id="cd16329">
    <property type="entry name" value="LolA_like"/>
    <property type="match status" value="1"/>
</dbReference>
<evidence type="ECO:0000313" key="2">
    <source>
        <dbReference type="EMBL" id="NMG00349.1"/>
    </source>
</evidence>
<dbReference type="RefSeq" id="WP_169142875.1">
    <property type="nucleotide sequence ID" value="NZ_WTVS01000073.1"/>
</dbReference>
<dbReference type="InterPro" id="IPR010752">
    <property type="entry name" value="DUF1329"/>
</dbReference>
<gene>
    <name evidence="2" type="ORF">GPA27_23510</name>
</gene>
<evidence type="ECO:0000313" key="3">
    <source>
        <dbReference type="Proteomes" id="UP000634522"/>
    </source>
</evidence>
<comment type="caution">
    <text evidence="2">The sequence shown here is derived from an EMBL/GenBank/DDBJ whole genome shotgun (WGS) entry which is preliminary data.</text>
</comment>
<accession>A0ABX1NM00</accession>
<name>A0ABX1NM00_9RHOO</name>
<keyword evidence="1" id="KW-0732">Signal</keyword>
<dbReference type="Proteomes" id="UP000634522">
    <property type="component" value="Unassembled WGS sequence"/>
</dbReference>
<evidence type="ECO:0000256" key="1">
    <source>
        <dbReference type="SAM" id="SignalP"/>
    </source>
</evidence>
<sequence>MMKNRIWIPVMATVALAVTAGPAVAKVSDADAVKLGKELTCVGAEAAGNKDGTIPAFSGKWLGTPPGVKYTPHVGLHPVDVYPDDKPLYEITASNMSKYADKLSDGQKAMFQKYPETFRIPVYTTRRDFRYPDFVCEIAKKNALEAELVDDGLGYKGYKGAIGFPIPKGPMELLANMNFPYRAFTENTTRDIADVASDGNVSSWGRQWNRNYNVVTQPDEIGKPMEGVMAYARTATLLPERERGGLTATQEPVNFAQGKRLAWQYDPGTRRVRQLPVFGFDVPLNGTSGKMTIDQDRLMNGDPSRYEWKMLGKREMYIPANTYRLHGKNVKYADLLKKGHANPDFMRYELRRVWVLEGNLKEGFRHVFGKRVMFIDEDNWQASMSDYYDQRGQLWQHAFINHYYAFDLNAWHAGTSFYHDLNSGGYVGYNLFQERETGPILNKGDMARDMFTPAAIRAGGN</sequence>
<feature type="signal peptide" evidence="1">
    <location>
        <begin position="1"/>
        <end position="25"/>
    </location>
</feature>
<protein>
    <submittedName>
        <fullName evidence="2">DUF1329 domain-containing protein</fullName>
    </submittedName>
</protein>